<organism evidence="11 12">
    <name type="scientific">Galleria mellonella</name>
    <name type="common">Greater wax moth</name>
    <dbReference type="NCBI Taxonomy" id="7137"/>
    <lineage>
        <taxon>Eukaryota</taxon>
        <taxon>Metazoa</taxon>
        <taxon>Ecdysozoa</taxon>
        <taxon>Arthropoda</taxon>
        <taxon>Hexapoda</taxon>
        <taxon>Insecta</taxon>
        <taxon>Pterygota</taxon>
        <taxon>Neoptera</taxon>
        <taxon>Endopterygota</taxon>
        <taxon>Lepidoptera</taxon>
        <taxon>Glossata</taxon>
        <taxon>Ditrysia</taxon>
        <taxon>Pyraloidea</taxon>
        <taxon>Pyralidae</taxon>
        <taxon>Galleriinae</taxon>
        <taxon>Galleria</taxon>
    </lineage>
</organism>
<dbReference type="GO" id="GO:0030431">
    <property type="term" value="P:sleep"/>
    <property type="evidence" value="ECO:0007669"/>
    <property type="project" value="InterPro"/>
</dbReference>
<evidence type="ECO:0000313" key="12">
    <source>
        <dbReference type="RefSeq" id="XP_026756030.2"/>
    </source>
</evidence>
<dbReference type="GeneID" id="113515934"/>
<dbReference type="GO" id="GO:0098552">
    <property type="term" value="C:side of membrane"/>
    <property type="evidence" value="ECO:0007669"/>
    <property type="project" value="UniProtKB-KW"/>
</dbReference>
<dbReference type="RefSeq" id="XP_026756030.2">
    <property type="nucleotide sequence ID" value="XM_026900229.3"/>
</dbReference>
<dbReference type="InParanoid" id="A0A6J1WMJ4"/>
<keyword evidence="8" id="KW-0449">Lipoprotein</keyword>
<evidence type="ECO:0000256" key="8">
    <source>
        <dbReference type="ARBA" id="ARBA00023288"/>
    </source>
</evidence>
<keyword evidence="3 9" id="KW-0812">Transmembrane</keyword>
<evidence type="ECO:0000256" key="9">
    <source>
        <dbReference type="SAM" id="Phobius"/>
    </source>
</evidence>
<feature type="chain" id="PRO_5046373026" evidence="10">
    <location>
        <begin position="24"/>
        <end position="158"/>
    </location>
</feature>
<feature type="transmembrane region" description="Helical" evidence="9">
    <location>
        <begin position="134"/>
        <end position="156"/>
    </location>
</feature>
<dbReference type="Proteomes" id="UP001652740">
    <property type="component" value="Unplaced"/>
</dbReference>
<sequence length="158" mass="17159">MTRSVLTPLSLAVLLAVIEIGSCMKCYQCNSQMDPNCADPFKNAAVVECSSSDSTNYNNQFLRGLLPAEIGSAIGAPRYCHKIVMQTGTVIRACLDVNPLNINQTCQILDTPRIVDEKLKLRYCGVCDKDKCNGAGALTASLPLAALTIITSYLYYKQ</sequence>
<accession>A0A6J1WMJ4</accession>
<comment type="subcellular location">
    <subcellularLocation>
        <location evidence="1">Membrane</location>
        <topology evidence="1">Lipid-anchor</topology>
        <topology evidence="1">GPI-anchor</topology>
    </subcellularLocation>
</comment>
<name>A0A6J1WMJ4_GALME</name>
<protein>
    <submittedName>
        <fullName evidence="12">Uncharacterized protein LOC113515934</fullName>
    </submittedName>
</protein>
<evidence type="ECO:0000256" key="1">
    <source>
        <dbReference type="ARBA" id="ARBA00004589"/>
    </source>
</evidence>
<gene>
    <name evidence="12" type="primary">LOC113515934</name>
</gene>
<dbReference type="AlphaFoldDB" id="A0A6J1WMJ4"/>
<keyword evidence="2" id="KW-0336">GPI-anchor</keyword>
<feature type="signal peptide" evidence="10">
    <location>
        <begin position="1"/>
        <end position="23"/>
    </location>
</feature>
<evidence type="ECO:0000313" key="11">
    <source>
        <dbReference type="Proteomes" id="UP001652740"/>
    </source>
</evidence>
<keyword evidence="6 9" id="KW-0472">Membrane</keyword>
<evidence type="ECO:0000256" key="7">
    <source>
        <dbReference type="ARBA" id="ARBA00023180"/>
    </source>
</evidence>
<dbReference type="InterPro" id="IPR031424">
    <property type="entry name" value="QVR-like"/>
</dbReference>
<proteinExistence type="predicted"/>
<reference evidence="12" key="1">
    <citation type="submission" date="2025-08" db="UniProtKB">
        <authorList>
            <consortium name="RefSeq"/>
        </authorList>
    </citation>
    <scope>IDENTIFICATION</scope>
    <source>
        <tissue evidence="12">Whole larvae</tissue>
    </source>
</reference>
<evidence type="ECO:0000256" key="3">
    <source>
        <dbReference type="ARBA" id="ARBA00022692"/>
    </source>
</evidence>
<dbReference type="PANTHER" id="PTHR33562">
    <property type="entry name" value="ATILLA, ISOFORM B-RELATED-RELATED"/>
    <property type="match status" value="1"/>
</dbReference>
<evidence type="ECO:0000256" key="2">
    <source>
        <dbReference type="ARBA" id="ARBA00022622"/>
    </source>
</evidence>
<evidence type="ECO:0000256" key="4">
    <source>
        <dbReference type="ARBA" id="ARBA00022729"/>
    </source>
</evidence>
<keyword evidence="5 9" id="KW-1133">Transmembrane helix</keyword>
<evidence type="ECO:0000256" key="6">
    <source>
        <dbReference type="ARBA" id="ARBA00023136"/>
    </source>
</evidence>
<keyword evidence="7" id="KW-0325">Glycoprotein</keyword>
<keyword evidence="11" id="KW-1185">Reference proteome</keyword>
<evidence type="ECO:0000256" key="10">
    <source>
        <dbReference type="SAM" id="SignalP"/>
    </source>
</evidence>
<dbReference type="KEGG" id="gmw:113515934"/>
<evidence type="ECO:0000256" key="5">
    <source>
        <dbReference type="ARBA" id="ARBA00022989"/>
    </source>
</evidence>
<dbReference type="GO" id="GO:0032222">
    <property type="term" value="P:regulation of synaptic transmission, cholinergic"/>
    <property type="evidence" value="ECO:0007669"/>
    <property type="project" value="InterPro"/>
</dbReference>
<keyword evidence="4 10" id="KW-0732">Signal</keyword>
<dbReference type="Pfam" id="PF17064">
    <property type="entry name" value="QVR"/>
    <property type="match status" value="1"/>
</dbReference>
<dbReference type="InterPro" id="IPR050975">
    <property type="entry name" value="Sleep_regulator"/>
</dbReference>